<proteinExistence type="predicted"/>
<gene>
    <name evidence="1" type="ORF">HPB47_015616</name>
</gene>
<organism evidence="1 2">
    <name type="scientific">Ixodes persulcatus</name>
    <name type="common">Taiga tick</name>
    <dbReference type="NCBI Taxonomy" id="34615"/>
    <lineage>
        <taxon>Eukaryota</taxon>
        <taxon>Metazoa</taxon>
        <taxon>Ecdysozoa</taxon>
        <taxon>Arthropoda</taxon>
        <taxon>Chelicerata</taxon>
        <taxon>Arachnida</taxon>
        <taxon>Acari</taxon>
        <taxon>Parasitiformes</taxon>
        <taxon>Ixodida</taxon>
        <taxon>Ixodoidea</taxon>
        <taxon>Ixodidae</taxon>
        <taxon>Ixodinae</taxon>
        <taxon>Ixodes</taxon>
    </lineage>
</organism>
<protein>
    <submittedName>
        <fullName evidence="1">Uncharacterized protein</fullName>
    </submittedName>
</protein>
<evidence type="ECO:0000313" key="2">
    <source>
        <dbReference type="Proteomes" id="UP000805193"/>
    </source>
</evidence>
<sequence length="251" mass="26165">MPGPGEGPGEIPGIILLSIASNDGAHRLDEPQDATELIVLEPTMGKQWLLGPILVDFKGRSSLSRNDKLLSGQGSSGSRGALVADDGFVVKGPVRHGTDDDMAATVSLESLFLQLLGRLESTGHCPVAPGTVLSPSAAKQRRSLRVEIRTLELWRAVIGECLATFFYVFLVCGAHVSWPGYAEPSVLGIALTAGAAAATLCQCYGHISGCHMNPAVTLATFATRKVSPLRALLYVTAQCGGAIAGAALLYG</sequence>
<comment type="caution">
    <text evidence="1">The sequence shown here is derived from an EMBL/GenBank/DDBJ whole genome shotgun (WGS) entry which is preliminary data.</text>
</comment>
<dbReference type="EMBL" id="JABSTQ010004279">
    <property type="protein sequence ID" value="KAG0442791.1"/>
    <property type="molecule type" value="Genomic_DNA"/>
</dbReference>
<reference evidence="1 2" key="1">
    <citation type="journal article" date="2020" name="Cell">
        <title>Large-Scale Comparative Analyses of Tick Genomes Elucidate Their Genetic Diversity and Vector Capacities.</title>
        <authorList>
            <consortium name="Tick Genome and Microbiome Consortium (TIGMIC)"/>
            <person name="Jia N."/>
            <person name="Wang J."/>
            <person name="Shi W."/>
            <person name="Du L."/>
            <person name="Sun Y."/>
            <person name="Zhan W."/>
            <person name="Jiang J.F."/>
            <person name="Wang Q."/>
            <person name="Zhang B."/>
            <person name="Ji P."/>
            <person name="Bell-Sakyi L."/>
            <person name="Cui X.M."/>
            <person name="Yuan T.T."/>
            <person name="Jiang B.G."/>
            <person name="Yang W.F."/>
            <person name="Lam T.T."/>
            <person name="Chang Q.C."/>
            <person name="Ding S.J."/>
            <person name="Wang X.J."/>
            <person name="Zhu J.G."/>
            <person name="Ruan X.D."/>
            <person name="Zhao L."/>
            <person name="Wei J.T."/>
            <person name="Ye R.Z."/>
            <person name="Que T.C."/>
            <person name="Du C.H."/>
            <person name="Zhou Y.H."/>
            <person name="Cheng J.X."/>
            <person name="Dai P.F."/>
            <person name="Guo W.B."/>
            <person name="Han X.H."/>
            <person name="Huang E.J."/>
            <person name="Li L.F."/>
            <person name="Wei W."/>
            <person name="Gao Y.C."/>
            <person name="Liu J.Z."/>
            <person name="Shao H.Z."/>
            <person name="Wang X."/>
            <person name="Wang C.C."/>
            <person name="Yang T.C."/>
            <person name="Huo Q.B."/>
            <person name="Li W."/>
            <person name="Chen H.Y."/>
            <person name="Chen S.E."/>
            <person name="Zhou L.G."/>
            <person name="Ni X.B."/>
            <person name="Tian J.H."/>
            <person name="Sheng Y."/>
            <person name="Liu T."/>
            <person name="Pan Y.S."/>
            <person name="Xia L.Y."/>
            <person name="Li J."/>
            <person name="Zhao F."/>
            <person name="Cao W.C."/>
        </authorList>
    </citation>
    <scope>NUCLEOTIDE SEQUENCE [LARGE SCALE GENOMIC DNA]</scope>
    <source>
        <strain evidence="1">Iper-2018</strain>
    </source>
</reference>
<evidence type="ECO:0000313" key="1">
    <source>
        <dbReference type="EMBL" id="KAG0442791.1"/>
    </source>
</evidence>
<dbReference type="Proteomes" id="UP000805193">
    <property type="component" value="Unassembled WGS sequence"/>
</dbReference>
<name>A0AC60QVL8_IXOPE</name>
<keyword evidence="2" id="KW-1185">Reference proteome</keyword>
<accession>A0AC60QVL8</accession>